<sequence length="137" mass="15869">MSSARGEEFLTLQRLYQWIRLPFFYKERHAVEALPTVPVKRRAPLRDHKMKLNIADRYRDEDNDDDSSGDSEEDDIFVYKDIMSDSSGDEDSAFNTDIESDSEADWDTDSDYYFGYIDSDYSDMSTDSDTDSGFSSD</sequence>
<feature type="region of interest" description="Disordered" evidence="1">
    <location>
        <begin position="54"/>
        <end position="110"/>
    </location>
</feature>
<reference evidence="2 3" key="1">
    <citation type="journal article" date="2007" name="Nature">
        <title>Evolution of genes and genomes on the Drosophila phylogeny.</title>
        <authorList>
            <consortium name="Drosophila 12 Genomes Consortium"/>
            <person name="Clark A.G."/>
            <person name="Eisen M.B."/>
            <person name="Smith D.R."/>
            <person name="Bergman C.M."/>
            <person name="Oliver B."/>
            <person name="Markow T.A."/>
            <person name="Kaufman T.C."/>
            <person name="Kellis M."/>
            <person name="Gelbart W."/>
            <person name="Iyer V.N."/>
            <person name="Pollard D.A."/>
            <person name="Sackton T.B."/>
            <person name="Larracuente A.M."/>
            <person name="Singh N.D."/>
            <person name="Abad J.P."/>
            <person name="Abt D.N."/>
            <person name="Adryan B."/>
            <person name="Aguade M."/>
            <person name="Akashi H."/>
            <person name="Anderson W.W."/>
            <person name="Aquadro C.F."/>
            <person name="Ardell D.H."/>
            <person name="Arguello R."/>
            <person name="Artieri C.G."/>
            <person name="Barbash D.A."/>
            <person name="Barker D."/>
            <person name="Barsanti P."/>
            <person name="Batterham P."/>
            <person name="Batzoglou S."/>
            <person name="Begun D."/>
            <person name="Bhutkar A."/>
            <person name="Blanco E."/>
            <person name="Bosak S.A."/>
            <person name="Bradley R.K."/>
            <person name="Brand A.D."/>
            <person name="Brent M.R."/>
            <person name="Brooks A.N."/>
            <person name="Brown R.H."/>
            <person name="Butlin R.K."/>
            <person name="Caggese C."/>
            <person name="Calvi B.R."/>
            <person name="Bernardo de Carvalho A."/>
            <person name="Caspi A."/>
            <person name="Castrezana S."/>
            <person name="Celniker S.E."/>
            <person name="Chang J.L."/>
            <person name="Chapple C."/>
            <person name="Chatterji S."/>
            <person name="Chinwalla A."/>
            <person name="Civetta A."/>
            <person name="Clifton S.W."/>
            <person name="Comeron J.M."/>
            <person name="Costello J.C."/>
            <person name="Coyne J.A."/>
            <person name="Daub J."/>
            <person name="David R.G."/>
            <person name="Delcher A.L."/>
            <person name="Delehaunty K."/>
            <person name="Do C.B."/>
            <person name="Ebling H."/>
            <person name="Edwards K."/>
            <person name="Eickbush T."/>
            <person name="Evans J.D."/>
            <person name="Filipski A."/>
            <person name="Findeiss S."/>
            <person name="Freyhult E."/>
            <person name="Fulton L."/>
            <person name="Fulton R."/>
            <person name="Garcia A.C."/>
            <person name="Gardiner A."/>
            <person name="Garfield D.A."/>
            <person name="Garvin B.E."/>
            <person name="Gibson G."/>
            <person name="Gilbert D."/>
            <person name="Gnerre S."/>
            <person name="Godfrey J."/>
            <person name="Good R."/>
            <person name="Gotea V."/>
            <person name="Gravely B."/>
            <person name="Greenberg A.J."/>
            <person name="Griffiths-Jones S."/>
            <person name="Gross S."/>
            <person name="Guigo R."/>
            <person name="Gustafson E.A."/>
            <person name="Haerty W."/>
            <person name="Hahn M.W."/>
            <person name="Halligan D.L."/>
            <person name="Halpern A.L."/>
            <person name="Halter G.M."/>
            <person name="Han M.V."/>
            <person name="Heger A."/>
            <person name="Hillier L."/>
            <person name="Hinrichs A.S."/>
            <person name="Holmes I."/>
            <person name="Hoskins R.A."/>
            <person name="Hubisz M.J."/>
            <person name="Hultmark D."/>
            <person name="Huntley M.A."/>
            <person name="Jaffe D.B."/>
            <person name="Jagadeeshan S."/>
            <person name="Jeck W.R."/>
            <person name="Johnson J."/>
            <person name="Jones C.D."/>
            <person name="Jordan W.C."/>
            <person name="Karpen G.H."/>
            <person name="Kataoka E."/>
            <person name="Keightley P.D."/>
            <person name="Kheradpour P."/>
            <person name="Kirkness E.F."/>
            <person name="Koerich L.B."/>
            <person name="Kristiansen K."/>
            <person name="Kudrna D."/>
            <person name="Kulathinal R.J."/>
            <person name="Kumar S."/>
            <person name="Kwok R."/>
            <person name="Lander E."/>
            <person name="Langley C.H."/>
            <person name="Lapoint R."/>
            <person name="Lazzaro B.P."/>
            <person name="Lee S.J."/>
            <person name="Levesque L."/>
            <person name="Li R."/>
            <person name="Lin C.F."/>
            <person name="Lin M.F."/>
            <person name="Lindblad-Toh K."/>
            <person name="Llopart A."/>
            <person name="Long M."/>
            <person name="Low L."/>
            <person name="Lozovsky E."/>
            <person name="Lu J."/>
            <person name="Luo M."/>
            <person name="Machado C.A."/>
            <person name="Makalowski W."/>
            <person name="Marzo M."/>
            <person name="Matsuda M."/>
            <person name="Matzkin L."/>
            <person name="McAllister B."/>
            <person name="McBride C.S."/>
            <person name="McKernan B."/>
            <person name="McKernan K."/>
            <person name="Mendez-Lago M."/>
            <person name="Minx P."/>
            <person name="Mollenhauer M.U."/>
            <person name="Montooth K."/>
            <person name="Mount S.M."/>
            <person name="Mu X."/>
            <person name="Myers E."/>
            <person name="Negre B."/>
            <person name="Newfeld S."/>
            <person name="Nielsen R."/>
            <person name="Noor M.A."/>
            <person name="O'Grady P."/>
            <person name="Pachter L."/>
            <person name="Papaceit M."/>
            <person name="Parisi M.J."/>
            <person name="Parisi M."/>
            <person name="Parts L."/>
            <person name="Pedersen J.S."/>
            <person name="Pesole G."/>
            <person name="Phillippy A.M."/>
            <person name="Ponting C.P."/>
            <person name="Pop M."/>
            <person name="Porcelli D."/>
            <person name="Powell J.R."/>
            <person name="Prohaska S."/>
            <person name="Pruitt K."/>
            <person name="Puig M."/>
            <person name="Quesneville H."/>
            <person name="Ram K.R."/>
            <person name="Rand D."/>
            <person name="Rasmussen M.D."/>
            <person name="Reed L.K."/>
            <person name="Reenan R."/>
            <person name="Reily A."/>
            <person name="Remington K.A."/>
            <person name="Rieger T.T."/>
            <person name="Ritchie M.G."/>
            <person name="Robin C."/>
            <person name="Rogers Y.H."/>
            <person name="Rohde C."/>
            <person name="Rozas J."/>
            <person name="Rubenfield M.J."/>
            <person name="Ruiz A."/>
            <person name="Russo S."/>
            <person name="Salzberg S.L."/>
            <person name="Sanchez-Gracia A."/>
            <person name="Saranga D.J."/>
            <person name="Sato H."/>
            <person name="Schaeffer S.W."/>
            <person name="Schatz M.C."/>
            <person name="Schlenke T."/>
            <person name="Schwartz R."/>
            <person name="Segarra C."/>
            <person name="Singh R.S."/>
            <person name="Sirot L."/>
            <person name="Sirota M."/>
            <person name="Sisneros N.B."/>
            <person name="Smith C.D."/>
            <person name="Smith T.F."/>
            <person name="Spieth J."/>
            <person name="Stage D.E."/>
            <person name="Stark A."/>
            <person name="Stephan W."/>
            <person name="Strausberg R.L."/>
            <person name="Strempel S."/>
            <person name="Sturgill D."/>
            <person name="Sutton G."/>
            <person name="Sutton G.G."/>
            <person name="Tao W."/>
            <person name="Teichmann S."/>
            <person name="Tobari Y.N."/>
            <person name="Tomimura Y."/>
            <person name="Tsolas J.M."/>
            <person name="Valente V.L."/>
            <person name="Venter E."/>
            <person name="Venter J.C."/>
            <person name="Vicario S."/>
            <person name="Vieira F.G."/>
            <person name="Vilella A.J."/>
            <person name="Villasante A."/>
            <person name="Walenz B."/>
            <person name="Wang J."/>
            <person name="Wasserman M."/>
            <person name="Watts T."/>
            <person name="Wilson D."/>
            <person name="Wilson R.K."/>
            <person name="Wing R.A."/>
            <person name="Wolfner M.F."/>
            <person name="Wong A."/>
            <person name="Wong G.K."/>
            <person name="Wu C.I."/>
            <person name="Wu G."/>
            <person name="Yamamoto D."/>
            <person name="Yang H.P."/>
            <person name="Yang S.P."/>
            <person name="Yorke J.A."/>
            <person name="Yoshida K."/>
            <person name="Zdobnov E."/>
            <person name="Zhang P."/>
            <person name="Zhang Y."/>
            <person name="Zimin A.V."/>
            <person name="Baldwin J."/>
            <person name="Abdouelleil A."/>
            <person name="Abdulkadir J."/>
            <person name="Abebe A."/>
            <person name="Abera B."/>
            <person name="Abreu J."/>
            <person name="Acer S.C."/>
            <person name="Aftuck L."/>
            <person name="Alexander A."/>
            <person name="An P."/>
            <person name="Anderson E."/>
            <person name="Anderson S."/>
            <person name="Arachi H."/>
            <person name="Azer M."/>
            <person name="Bachantsang P."/>
            <person name="Barry A."/>
            <person name="Bayul T."/>
            <person name="Berlin A."/>
            <person name="Bessette D."/>
            <person name="Bloom T."/>
            <person name="Blye J."/>
            <person name="Boguslavskiy L."/>
            <person name="Bonnet C."/>
            <person name="Boukhgalter B."/>
            <person name="Bourzgui I."/>
            <person name="Brown A."/>
            <person name="Cahill P."/>
            <person name="Channer S."/>
            <person name="Cheshatsang Y."/>
            <person name="Chuda L."/>
            <person name="Citroen M."/>
            <person name="Collymore A."/>
            <person name="Cooke P."/>
            <person name="Costello M."/>
            <person name="D'Aco K."/>
            <person name="Daza R."/>
            <person name="De Haan G."/>
            <person name="DeGray S."/>
            <person name="DeMaso C."/>
            <person name="Dhargay N."/>
            <person name="Dooley K."/>
            <person name="Dooley E."/>
            <person name="Doricent M."/>
            <person name="Dorje P."/>
            <person name="Dorjee K."/>
            <person name="Dupes A."/>
            <person name="Elong R."/>
            <person name="Falk J."/>
            <person name="Farina A."/>
            <person name="Faro S."/>
            <person name="Ferguson D."/>
            <person name="Fisher S."/>
            <person name="Foley C.D."/>
            <person name="Franke A."/>
            <person name="Friedrich D."/>
            <person name="Gadbois L."/>
            <person name="Gearin G."/>
            <person name="Gearin C.R."/>
            <person name="Giannoukos G."/>
            <person name="Goode T."/>
            <person name="Graham J."/>
            <person name="Grandbois E."/>
            <person name="Grewal S."/>
            <person name="Gyaltsen K."/>
            <person name="Hafez N."/>
            <person name="Hagos B."/>
            <person name="Hall J."/>
            <person name="Henson C."/>
            <person name="Hollinger A."/>
            <person name="Honan T."/>
            <person name="Huard M.D."/>
            <person name="Hughes L."/>
            <person name="Hurhula B."/>
            <person name="Husby M.E."/>
            <person name="Kamat A."/>
            <person name="Kanga B."/>
            <person name="Kashin S."/>
            <person name="Khazanovich D."/>
            <person name="Kisner P."/>
            <person name="Lance K."/>
            <person name="Lara M."/>
            <person name="Lee W."/>
            <person name="Lennon N."/>
            <person name="Letendre F."/>
            <person name="LeVine R."/>
            <person name="Lipovsky A."/>
            <person name="Liu X."/>
            <person name="Liu J."/>
            <person name="Liu S."/>
            <person name="Lokyitsang T."/>
            <person name="Lokyitsang Y."/>
            <person name="Lubonja R."/>
            <person name="Lui A."/>
            <person name="MacDonald P."/>
            <person name="Magnisalis V."/>
            <person name="Maru K."/>
            <person name="Matthews C."/>
            <person name="McCusker W."/>
            <person name="McDonough S."/>
            <person name="Mehta T."/>
            <person name="Meldrim J."/>
            <person name="Meneus L."/>
            <person name="Mihai O."/>
            <person name="Mihalev A."/>
            <person name="Mihova T."/>
            <person name="Mittelman R."/>
            <person name="Mlenga V."/>
            <person name="Montmayeur A."/>
            <person name="Mulrain L."/>
            <person name="Navidi A."/>
            <person name="Naylor J."/>
            <person name="Negash T."/>
            <person name="Nguyen T."/>
            <person name="Nguyen N."/>
            <person name="Nicol R."/>
            <person name="Norbu C."/>
            <person name="Norbu N."/>
            <person name="Novod N."/>
            <person name="O'Neill B."/>
            <person name="Osman S."/>
            <person name="Markiewicz E."/>
            <person name="Oyono O.L."/>
            <person name="Patti C."/>
            <person name="Phunkhang P."/>
            <person name="Pierre F."/>
            <person name="Priest M."/>
            <person name="Raghuraman S."/>
            <person name="Rege F."/>
            <person name="Reyes R."/>
            <person name="Rise C."/>
            <person name="Rogov P."/>
            <person name="Ross K."/>
            <person name="Ryan E."/>
            <person name="Settipalli S."/>
            <person name="Shea T."/>
            <person name="Sherpa N."/>
            <person name="Shi L."/>
            <person name="Shih D."/>
            <person name="Sparrow T."/>
            <person name="Spaulding J."/>
            <person name="Stalker J."/>
            <person name="Stange-Thomann N."/>
            <person name="Stavropoulos S."/>
            <person name="Stone C."/>
            <person name="Strader C."/>
            <person name="Tesfaye S."/>
            <person name="Thomson T."/>
            <person name="Thoulutsang Y."/>
            <person name="Thoulutsang D."/>
            <person name="Topham K."/>
            <person name="Topping I."/>
            <person name="Tsamla T."/>
            <person name="Vassiliev H."/>
            <person name="Vo A."/>
            <person name="Wangchuk T."/>
            <person name="Wangdi T."/>
            <person name="Weiand M."/>
            <person name="Wilkinson J."/>
            <person name="Wilson A."/>
            <person name="Yadav S."/>
            <person name="Young G."/>
            <person name="Yu Q."/>
            <person name="Zembek L."/>
            <person name="Zhong D."/>
            <person name="Zimmer A."/>
            <person name="Zwirko Z."/>
            <person name="Jaffe D.B."/>
            <person name="Alvarez P."/>
            <person name="Brockman W."/>
            <person name="Butler J."/>
            <person name="Chin C."/>
            <person name="Gnerre S."/>
            <person name="Grabherr M."/>
            <person name="Kleber M."/>
            <person name="Mauceli E."/>
            <person name="MacCallum I."/>
        </authorList>
    </citation>
    <scope>NUCLEOTIDE SEQUENCE [LARGE SCALE GENOMIC DNA]</scope>
    <source>
        <strain evidence="3">Tucson 14024-0371.13</strain>
    </source>
</reference>
<dbReference type="Proteomes" id="UP000007801">
    <property type="component" value="Unassembled WGS sequence"/>
</dbReference>
<evidence type="ECO:0000313" key="2">
    <source>
        <dbReference type="EMBL" id="EDV30108.1"/>
    </source>
</evidence>
<dbReference type="HOGENOM" id="CLU_1867184_0_0_1"/>
<gene>
    <name evidence="2" type="primary">Dana\GF16014</name>
    <name evidence="2" type="synonym">dana_GLEANR_17110</name>
    <name evidence="2" type="ORF">GF16014</name>
</gene>
<dbReference type="InParanoid" id="B3N173"/>
<name>B3N173_DROAN</name>
<accession>B3N173</accession>
<evidence type="ECO:0000256" key="1">
    <source>
        <dbReference type="SAM" id="MobiDB-lite"/>
    </source>
</evidence>
<dbReference type="EMBL" id="CH902650">
    <property type="protein sequence ID" value="EDV30108.1"/>
    <property type="molecule type" value="Genomic_DNA"/>
</dbReference>
<feature type="compositionally biased region" description="Acidic residues" evidence="1">
    <location>
        <begin position="61"/>
        <end position="76"/>
    </location>
</feature>
<proteinExistence type="predicted"/>
<dbReference type="GeneID" id="6498813"/>
<evidence type="ECO:0000313" key="3">
    <source>
        <dbReference type="Proteomes" id="UP000007801"/>
    </source>
</evidence>
<protein>
    <submittedName>
        <fullName evidence="2">Uncharacterized protein</fullName>
    </submittedName>
</protein>
<dbReference type="KEGG" id="dan:6498813"/>
<keyword evidence="3" id="KW-1185">Reference proteome</keyword>
<dbReference type="AlphaFoldDB" id="B3N173"/>
<feature type="compositionally biased region" description="Acidic residues" evidence="1">
    <location>
        <begin position="87"/>
        <end position="110"/>
    </location>
</feature>
<organism evidence="2 3">
    <name type="scientific">Drosophila ananassae</name>
    <name type="common">Fruit fly</name>
    <dbReference type="NCBI Taxonomy" id="7217"/>
    <lineage>
        <taxon>Eukaryota</taxon>
        <taxon>Metazoa</taxon>
        <taxon>Ecdysozoa</taxon>
        <taxon>Arthropoda</taxon>
        <taxon>Hexapoda</taxon>
        <taxon>Insecta</taxon>
        <taxon>Pterygota</taxon>
        <taxon>Neoptera</taxon>
        <taxon>Endopterygota</taxon>
        <taxon>Diptera</taxon>
        <taxon>Brachycera</taxon>
        <taxon>Muscomorpha</taxon>
        <taxon>Ephydroidea</taxon>
        <taxon>Drosophilidae</taxon>
        <taxon>Drosophila</taxon>
        <taxon>Sophophora</taxon>
    </lineage>
</organism>